<dbReference type="Proteomes" id="UP000230233">
    <property type="component" value="Chromosome I"/>
</dbReference>
<keyword evidence="2" id="KW-1185">Reference proteome</keyword>
<reference evidence="2" key="1">
    <citation type="submission" date="2017-10" db="EMBL/GenBank/DDBJ databases">
        <title>Rapid genome shrinkage in a self-fertile nematode reveals novel sperm competition proteins.</title>
        <authorList>
            <person name="Yin D."/>
            <person name="Schwarz E.M."/>
            <person name="Thomas C.G."/>
            <person name="Felde R.L."/>
            <person name="Korf I.F."/>
            <person name="Cutter A.D."/>
            <person name="Schartner C.M."/>
            <person name="Ralston E.J."/>
            <person name="Meyer B.J."/>
            <person name="Haag E.S."/>
        </authorList>
    </citation>
    <scope>NUCLEOTIDE SEQUENCE [LARGE SCALE GENOMIC DNA]</scope>
    <source>
        <strain evidence="2">JU1422</strain>
    </source>
</reference>
<proteinExistence type="predicted"/>
<organism evidence="1 2">
    <name type="scientific">Caenorhabditis nigoni</name>
    <dbReference type="NCBI Taxonomy" id="1611254"/>
    <lineage>
        <taxon>Eukaryota</taxon>
        <taxon>Metazoa</taxon>
        <taxon>Ecdysozoa</taxon>
        <taxon>Nematoda</taxon>
        <taxon>Chromadorea</taxon>
        <taxon>Rhabditida</taxon>
        <taxon>Rhabditina</taxon>
        <taxon>Rhabditomorpha</taxon>
        <taxon>Rhabditoidea</taxon>
        <taxon>Rhabditidae</taxon>
        <taxon>Peloderinae</taxon>
        <taxon>Caenorhabditis</taxon>
    </lineage>
</organism>
<evidence type="ECO:0000313" key="2">
    <source>
        <dbReference type="Proteomes" id="UP000230233"/>
    </source>
</evidence>
<sequence length="100" mass="11391">MRARMDNPNEPMYQEVRVAECKEATELVDFPKGVFRTANARDDSQGYCRNEETTIIWNDSPPTKARSEALISATHIAVPELRMLSAISQDMRRTEMEAVT</sequence>
<gene>
    <name evidence="1" type="primary">Cnig_chr_I.g270</name>
    <name evidence="1" type="ORF">B9Z55_000270</name>
</gene>
<dbReference type="AlphaFoldDB" id="A0A2G5VLS0"/>
<protein>
    <submittedName>
        <fullName evidence="1">Uncharacterized protein</fullName>
    </submittedName>
</protein>
<dbReference type="OrthoDB" id="5875288at2759"/>
<name>A0A2G5VLS0_9PELO</name>
<accession>A0A2G5VLS0</accession>
<comment type="caution">
    <text evidence="1">The sequence shown here is derived from an EMBL/GenBank/DDBJ whole genome shotgun (WGS) entry which is preliminary data.</text>
</comment>
<evidence type="ECO:0000313" key="1">
    <source>
        <dbReference type="EMBL" id="PIC52704.1"/>
    </source>
</evidence>
<dbReference type="EMBL" id="PDUG01000001">
    <property type="protein sequence ID" value="PIC52704.1"/>
    <property type="molecule type" value="Genomic_DNA"/>
</dbReference>